<dbReference type="Gene3D" id="1.10.540.10">
    <property type="entry name" value="Acyl-CoA dehydrogenase/oxidase, N-terminal domain"/>
    <property type="match status" value="1"/>
</dbReference>
<dbReference type="Gene3D" id="2.40.110.10">
    <property type="entry name" value="Butyryl-CoA Dehydrogenase, subunit A, domain 2"/>
    <property type="match status" value="1"/>
</dbReference>
<accession>A0ABP3PF30</accession>
<dbReference type="PANTHER" id="PTHR43884:SF20">
    <property type="entry name" value="ACYL-COA DEHYDROGENASE FADE28"/>
    <property type="match status" value="1"/>
</dbReference>
<dbReference type="Gene3D" id="1.20.140.10">
    <property type="entry name" value="Butyryl-CoA Dehydrogenase, subunit A, domain 3"/>
    <property type="match status" value="1"/>
</dbReference>
<dbReference type="Pfam" id="PF02771">
    <property type="entry name" value="Acyl-CoA_dh_N"/>
    <property type="match status" value="1"/>
</dbReference>
<feature type="domain" description="Acyl-CoA dehydrogenase/oxidase C-terminal" evidence="6">
    <location>
        <begin position="226"/>
        <end position="368"/>
    </location>
</feature>
<comment type="similarity">
    <text evidence="2">Belongs to the acyl-CoA dehydrogenase family.</text>
</comment>
<evidence type="ECO:0000313" key="9">
    <source>
        <dbReference type="Proteomes" id="UP001500729"/>
    </source>
</evidence>
<comment type="cofactor">
    <cofactor evidence="1">
        <name>FAD</name>
        <dbReference type="ChEBI" id="CHEBI:57692"/>
    </cofactor>
</comment>
<dbReference type="SUPFAM" id="SSF56645">
    <property type="entry name" value="Acyl-CoA dehydrogenase NM domain-like"/>
    <property type="match status" value="1"/>
</dbReference>
<reference evidence="9" key="1">
    <citation type="journal article" date="2019" name="Int. J. Syst. Evol. Microbiol.">
        <title>The Global Catalogue of Microorganisms (GCM) 10K type strain sequencing project: providing services to taxonomists for standard genome sequencing and annotation.</title>
        <authorList>
            <consortium name="The Broad Institute Genomics Platform"/>
            <consortium name="The Broad Institute Genome Sequencing Center for Infectious Disease"/>
            <person name="Wu L."/>
            <person name="Ma J."/>
        </authorList>
    </citation>
    <scope>NUCLEOTIDE SEQUENCE [LARGE SCALE GENOMIC DNA]</scope>
    <source>
        <strain evidence="9">JCM 10303</strain>
    </source>
</reference>
<evidence type="ECO:0000256" key="5">
    <source>
        <dbReference type="ARBA" id="ARBA00023002"/>
    </source>
</evidence>
<dbReference type="Pfam" id="PF00441">
    <property type="entry name" value="Acyl-CoA_dh_1"/>
    <property type="match status" value="1"/>
</dbReference>
<evidence type="ECO:0000313" key="8">
    <source>
        <dbReference type="EMBL" id="GAA0566221.1"/>
    </source>
</evidence>
<dbReference type="CDD" id="cd00567">
    <property type="entry name" value="ACAD"/>
    <property type="match status" value="1"/>
</dbReference>
<evidence type="ECO:0000259" key="7">
    <source>
        <dbReference type="Pfam" id="PF02771"/>
    </source>
</evidence>
<dbReference type="RefSeq" id="WP_009951515.1">
    <property type="nucleotide sequence ID" value="NZ_BAAAGS010000128.1"/>
</dbReference>
<dbReference type="InterPro" id="IPR046373">
    <property type="entry name" value="Acyl-CoA_Oxase/DH_mid-dom_sf"/>
</dbReference>
<evidence type="ECO:0000259" key="6">
    <source>
        <dbReference type="Pfam" id="PF00441"/>
    </source>
</evidence>
<proteinExistence type="inferred from homology"/>
<keyword evidence="4" id="KW-0274">FAD</keyword>
<dbReference type="InterPro" id="IPR013786">
    <property type="entry name" value="AcylCoA_DH/ox_N"/>
</dbReference>
<dbReference type="InterPro" id="IPR037069">
    <property type="entry name" value="AcylCoA_DH/ox_N_sf"/>
</dbReference>
<dbReference type="InterPro" id="IPR009100">
    <property type="entry name" value="AcylCoA_DH/oxidase_NM_dom_sf"/>
</dbReference>
<evidence type="ECO:0000256" key="2">
    <source>
        <dbReference type="ARBA" id="ARBA00009347"/>
    </source>
</evidence>
<dbReference type="InterPro" id="IPR036250">
    <property type="entry name" value="AcylCo_DH-like_C"/>
</dbReference>
<dbReference type="SUPFAM" id="SSF47203">
    <property type="entry name" value="Acyl-CoA dehydrogenase C-terminal domain-like"/>
    <property type="match status" value="1"/>
</dbReference>
<dbReference type="EMBL" id="BAAAGS010000128">
    <property type="protein sequence ID" value="GAA0566221.1"/>
    <property type="molecule type" value="Genomic_DNA"/>
</dbReference>
<comment type="caution">
    <text evidence="8">The sequence shown here is derived from an EMBL/GenBank/DDBJ whole genome shotgun (WGS) entry which is preliminary data.</text>
</comment>
<evidence type="ECO:0000256" key="3">
    <source>
        <dbReference type="ARBA" id="ARBA00022630"/>
    </source>
</evidence>
<evidence type="ECO:0000256" key="1">
    <source>
        <dbReference type="ARBA" id="ARBA00001974"/>
    </source>
</evidence>
<gene>
    <name evidence="8" type="ORF">GCM10009533_72000</name>
</gene>
<organism evidence="8 9">
    <name type="scientific">Saccharopolyspora erythraea</name>
    <name type="common">Streptomyces erythraeus</name>
    <dbReference type="NCBI Taxonomy" id="1836"/>
    <lineage>
        <taxon>Bacteria</taxon>
        <taxon>Bacillati</taxon>
        <taxon>Actinomycetota</taxon>
        <taxon>Actinomycetes</taxon>
        <taxon>Pseudonocardiales</taxon>
        <taxon>Pseudonocardiaceae</taxon>
        <taxon>Saccharopolyspora</taxon>
    </lineage>
</organism>
<dbReference type="PANTHER" id="PTHR43884">
    <property type="entry name" value="ACYL-COA DEHYDROGENASE"/>
    <property type="match status" value="1"/>
</dbReference>
<sequence>MRDLNIDPALLLETPERSQLRHLLRDFFAETSSPEDIRKHVESARGHDEVQWRRLAAEIGVQCLVVPEEYGGAGYSFTELAVVLGEAGRALCCAPLLPTLALAVQALLLSGDDDARARYLPGIAEGETTATVAGFGDETEVVAEPARAGWILRGGADFVLDGHGADLVLVHARSPEGPRLLLWEAGTGGCTRTPRQVLDPTRRQARLEFTGAAATPVGEAGDRALDVMRRVLDIGRVALAVEQEGGCGHALDATVSYALQRKQFGRAIGSFQAVKHRLADLLVEVEAARSAAAYATACVTSASSDLPVAASTAKAVCSQAFRRAAAEYVQLHGGIGFTWEHPAHLYLRRARSSEVMLGTADDHLGRLADLLELQ</sequence>
<protein>
    <submittedName>
        <fullName evidence="8">Acyl-CoA dehydrogenase family protein</fullName>
    </submittedName>
</protein>
<feature type="domain" description="Acyl-CoA dehydrogenase/oxidase N-terminal" evidence="7">
    <location>
        <begin position="14"/>
        <end position="127"/>
    </location>
</feature>
<keyword evidence="5" id="KW-0560">Oxidoreductase</keyword>
<name>A0ABP3PF30_SACER</name>
<dbReference type="InterPro" id="IPR009075">
    <property type="entry name" value="AcylCo_DH/oxidase_C"/>
</dbReference>
<evidence type="ECO:0000256" key="4">
    <source>
        <dbReference type="ARBA" id="ARBA00022827"/>
    </source>
</evidence>
<keyword evidence="9" id="KW-1185">Reference proteome</keyword>
<keyword evidence="3" id="KW-0285">Flavoprotein</keyword>
<dbReference type="Proteomes" id="UP001500729">
    <property type="component" value="Unassembled WGS sequence"/>
</dbReference>